<keyword evidence="6 11" id="KW-0010">Activator</keyword>
<feature type="domain" description="Mediator complex subunit Med13 N-terminal" evidence="14">
    <location>
        <begin position="1"/>
        <end position="372"/>
    </location>
</feature>
<comment type="function">
    <text evidence="9 11">Component of the SRB8-11 complex. The SRB8-11 complex is a regulatory module of the Mediator complex which is itself involved in regulation of basal and activated RNA polymerase II-dependent transcription. The SRB8-11 complex may be involved in the transcriptional repression of a subset of genes regulated by Mediator. It may inhibit the association of the Mediator complex with RNA polymerase II to form the holoenzyme complex.</text>
</comment>
<dbReference type="OMA" id="DRCTLFG"/>
<dbReference type="RefSeq" id="XP_001247448.1">
    <property type="nucleotide sequence ID" value="XM_001247447.2"/>
</dbReference>
<dbReference type="GeneID" id="4565622"/>
<keyword evidence="8 11" id="KW-0539">Nucleus</keyword>
<evidence type="ECO:0000259" key="13">
    <source>
        <dbReference type="Pfam" id="PF06333"/>
    </source>
</evidence>
<feature type="region of interest" description="Disordered" evidence="12">
    <location>
        <begin position="1320"/>
        <end position="1378"/>
    </location>
</feature>
<evidence type="ECO:0000256" key="11">
    <source>
        <dbReference type="RuleBase" id="RU364134"/>
    </source>
</evidence>
<feature type="region of interest" description="Disordered" evidence="12">
    <location>
        <begin position="606"/>
        <end position="628"/>
    </location>
</feature>
<feature type="compositionally biased region" description="Basic and acidic residues" evidence="12">
    <location>
        <begin position="757"/>
        <end position="770"/>
    </location>
</feature>
<feature type="compositionally biased region" description="Polar residues" evidence="12">
    <location>
        <begin position="488"/>
        <end position="498"/>
    </location>
</feature>
<comment type="subunit">
    <text evidence="11">Component of the SRB8-11 complex, which itself associates with the Mediator complex.</text>
</comment>
<dbReference type="GO" id="GO:0045944">
    <property type="term" value="P:positive regulation of transcription by RNA polymerase II"/>
    <property type="evidence" value="ECO:0007669"/>
    <property type="project" value="TreeGrafter"/>
</dbReference>
<evidence type="ECO:0000313" key="16">
    <source>
        <dbReference type="EMBL" id="EAS35865.1"/>
    </source>
</evidence>
<name>A0A0E1RYL7_COCIM</name>
<feature type="compositionally biased region" description="Low complexity" evidence="12">
    <location>
        <begin position="1326"/>
        <end position="1342"/>
    </location>
</feature>
<dbReference type="EMBL" id="GG704911">
    <property type="protein sequence ID" value="EAS35865.1"/>
    <property type="molecule type" value="Genomic_DNA"/>
</dbReference>
<evidence type="ECO:0000256" key="12">
    <source>
        <dbReference type="SAM" id="MobiDB-lite"/>
    </source>
</evidence>
<evidence type="ECO:0000256" key="6">
    <source>
        <dbReference type="ARBA" id="ARBA00023159"/>
    </source>
</evidence>
<dbReference type="InParanoid" id="A0A0E1RYL7"/>
<reference evidence="17" key="1">
    <citation type="journal article" date="2009" name="Genome Res.">
        <title>Comparative genomic analyses of the human fungal pathogens Coccidioides and their relatives.</title>
        <authorList>
            <person name="Sharpton T.J."/>
            <person name="Stajich J.E."/>
            <person name="Rounsley S.D."/>
            <person name="Gardner M.J."/>
            <person name="Wortman J.R."/>
            <person name="Jordar V.S."/>
            <person name="Maiti R."/>
            <person name="Kodira C.D."/>
            <person name="Neafsey D.E."/>
            <person name="Zeng Q."/>
            <person name="Hung C.-Y."/>
            <person name="McMahan C."/>
            <person name="Muszewska A."/>
            <person name="Grynberg M."/>
            <person name="Mandel M.A."/>
            <person name="Kellner E.M."/>
            <person name="Barker B.M."/>
            <person name="Galgiani J.N."/>
            <person name="Orbach M.J."/>
            <person name="Kirkland T.N."/>
            <person name="Cole G.T."/>
            <person name="Henn M.R."/>
            <person name="Birren B.W."/>
            <person name="Taylor J.W."/>
        </authorList>
    </citation>
    <scope>NUCLEOTIDE SEQUENCE [LARGE SCALE GENOMIC DNA]</scope>
    <source>
        <strain evidence="17">RS</strain>
    </source>
</reference>
<organism evidence="16 17">
    <name type="scientific">Coccidioides immitis (strain RS)</name>
    <name type="common">Valley fever fungus</name>
    <dbReference type="NCBI Taxonomy" id="246410"/>
    <lineage>
        <taxon>Eukaryota</taxon>
        <taxon>Fungi</taxon>
        <taxon>Dikarya</taxon>
        <taxon>Ascomycota</taxon>
        <taxon>Pezizomycotina</taxon>
        <taxon>Eurotiomycetes</taxon>
        <taxon>Eurotiomycetidae</taxon>
        <taxon>Onygenales</taxon>
        <taxon>Onygenaceae</taxon>
        <taxon>Coccidioides</taxon>
    </lineage>
</organism>
<dbReference type="Pfam" id="PF18296">
    <property type="entry name" value="MID_MedPIWI"/>
    <property type="match status" value="1"/>
</dbReference>
<evidence type="ECO:0000256" key="10">
    <source>
        <dbReference type="ARBA" id="ARBA00032008"/>
    </source>
</evidence>
<dbReference type="GO" id="GO:0003713">
    <property type="term" value="F:transcription coactivator activity"/>
    <property type="evidence" value="ECO:0007669"/>
    <property type="project" value="TreeGrafter"/>
</dbReference>
<keyword evidence="17" id="KW-1185">Reference proteome</keyword>
<evidence type="ECO:0000256" key="7">
    <source>
        <dbReference type="ARBA" id="ARBA00023163"/>
    </source>
</evidence>
<feature type="compositionally biased region" description="Basic and acidic residues" evidence="12">
    <location>
        <begin position="617"/>
        <end position="628"/>
    </location>
</feature>
<dbReference type="VEuPathDB" id="FungiDB:CIMG_01219"/>
<evidence type="ECO:0000256" key="3">
    <source>
        <dbReference type="ARBA" id="ARBA00019618"/>
    </source>
</evidence>
<dbReference type="OrthoDB" id="103819at2759"/>
<comment type="subcellular location">
    <subcellularLocation>
        <location evidence="1 11">Nucleus</location>
    </subcellularLocation>
</comment>
<dbReference type="PANTHER" id="PTHR48249">
    <property type="entry name" value="MEDIATOR OF RNA POLYMERASE II TRANSCRIPTION SUBUNIT 13"/>
    <property type="match status" value="1"/>
</dbReference>
<sequence>MEFPAGAVTNFRMTEIYSTIHWKIYYIESHQLPSPGAGVLEDPSSALAIELESAILLIRDQGCLVDAIPGGNGLWVFSHNGEFDQLQPFSVLESDCSLTSLQIGAITFKQFHAEFTPLGYLIKRLMAEPQGTIFSPLSQQKFANTNEDCPINREIVTSSAFYKAFTSAIAGSLSLRATQLHGAIPLGKRALFTTSAPDEKLGQGINADPTLGPRSLLSTLNIEFSFKSLIISWRTIPQWGLQQLSTTAGADSISDVSLHEDIWLAPTGSLCRYIGADPGHSSGPQWDPSVGDYGEFEFPGGGNLLYLREWKRAVCVRLRMFGLGSVDPDTETWIEVEALNPFESRLGGTAGENRKSIAYKRFLWPARLCFKRSSEQCLALDKRAEYLDAATLDPLSLAEKWVTEMTTRTSPEDQMAVETHVAEGMQPEATGTTEKTSSSEIFASLARKIDFSDLSAGAVYPTPPGAVTGTGLVAAGSSDVLTLPGVSSLSHAHPQNTSRRSDVNISGAGCQSTSNSLPPVDITTTALEIGSGMYDTTADDDLFDELDGDFAPKQITEADFNFFDEPDFAAFPGSIDVSMGRVNTSLQNSHGAHDGDALDIAGTSHDAVERPAGSAEPEERKDSMRNREHRVVLVPPAVSSPKENVQADLPIESGNIISPTPVTPHQPLSPSIIRKILFSGNSGIPTTTSFDKHPTNRKARSGYEPLSFGEDLSLSDGKYELDGRFWFLPNAESDQMEMHPSDIPRVGIPEWRNEERRALPMEDSSRDRLKSGMQSSSDSSAESSEDDSEPETTPLDYSNRGLRVLSASRDNSQRFKDLDFTPSPLEPLTVNTEFSNTGMNANTLSFLRTLLFRAIDWTLDGYFTSTSGRFPVLLRRDDLIQVAQIVVDQVTQSSLSHVLERRTSIGLDQQNALPLSSTSKDSWYGKFSNFDIKRYTAIDVDTSIQGLRKDFRYLTVGSMSKLDPPHIRIHRGKGELEVLPPAIFFWEPFGFEPTQGQKDILAYCIYPESAEEGADAFLGRMGLLYSSANLGQHSRPQDSKGLIPWGLECTSIRDYTAIMNRLQTTCEHLGDVISCLPPGSENILVYIANPFPYEAAVVDICTAFLFLFRKYVSNFEKHTIRLNEVALQIIPLDFIASLTSLVVPSQQDYLHLAFEVYSRCPPKNRSSDLLGCAPPFTLAKPAPKIVPFKLTPDSGSPLAEKHSIHVAYSQSIDQRWVTAAWTDNLGRDQLTMTYCLRERGSTISRPASEIRADIWSVTRHIIGKSHAYWRVMVVKDEPLELDEAEAWVSMAQHHNQTKPTKIELTLLSVNPKPCLFFKLPPPPLQPSTLTGPTTSTPVSTPNPSMPSPDPSAAAPTPPPSSAEQAQTPIAQSLDPADSETILIDKTEETWSITLSHRVNISPSLANYHPALASGYLLRRRDGTSDTEGLASLCVNLIFTHSRIPSEMVLKDTLRVYRDLVTLARTKGIFHAQGDDVLPWHISTAVKGREFLGVVL</sequence>
<gene>
    <name evidence="16" type="ORF">CIMG_01219</name>
</gene>
<dbReference type="GO" id="GO:0016592">
    <property type="term" value="C:mediator complex"/>
    <property type="evidence" value="ECO:0007669"/>
    <property type="project" value="InterPro"/>
</dbReference>
<evidence type="ECO:0000259" key="14">
    <source>
        <dbReference type="Pfam" id="PF11597"/>
    </source>
</evidence>
<keyword evidence="5 11" id="KW-0805">Transcription regulation</keyword>
<dbReference type="Pfam" id="PF11597">
    <property type="entry name" value="Med13_N"/>
    <property type="match status" value="1"/>
</dbReference>
<dbReference type="InterPro" id="IPR009401">
    <property type="entry name" value="Med13_C"/>
</dbReference>
<evidence type="ECO:0000256" key="9">
    <source>
        <dbReference type="ARBA" id="ARBA00025661"/>
    </source>
</evidence>
<dbReference type="STRING" id="246410.A0A0E1RYL7"/>
<dbReference type="Pfam" id="PF06333">
    <property type="entry name" value="Med13_C"/>
    <property type="match status" value="1"/>
</dbReference>
<evidence type="ECO:0000313" key="17">
    <source>
        <dbReference type="Proteomes" id="UP000001261"/>
    </source>
</evidence>
<keyword evidence="7 11" id="KW-0804">Transcription</keyword>
<evidence type="ECO:0000256" key="2">
    <source>
        <dbReference type="ARBA" id="ARBA00009354"/>
    </source>
</evidence>
<dbReference type="InterPro" id="IPR051139">
    <property type="entry name" value="Mediator_complx_sub13"/>
</dbReference>
<feature type="compositionally biased region" description="Polar residues" evidence="12">
    <location>
        <begin position="509"/>
        <end position="519"/>
    </location>
</feature>
<reference evidence="17" key="2">
    <citation type="journal article" date="2010" name="Genome Res.">
        <title>Population genomic sequencing of Coccidioides fungi reveals recent hybridization and transposon control.</title>
        <authorList>
            <person name="Neafsey D.E."/>
            <person name="Barker B.M."/>
            <person name="Sharpton T.J."/>
            <person name="Stajich J.E."/>
            <person name="Park D.J."/>
            <person name="Whiston E."/>
            <person name="Hung C.-Y."/>
            <person name="McMahan C."/>
            <person name="White J."/>
            <person name="Sykes S."/>
            <person name="Heiman D."/>
            <person name="Young S."/>
            <person name="Zeng Q."/>
            <person name="Abouelleil A."/>
            <person name="Aftuck L."/>
            <person name="Bessette D."/>
            <person name="Brown A."/>
            <person name="FitzGerald M."/>
            <person name="Lui A."/>
            <person name="Macdonald J.P."/>
            <person name="Priest M."/>
            <person name="Orbach M.J."/>
            <person name="Galgiani J.N."/>
            <person name="Kirkland T.N."/>
            <person name="Cole G.T."/>
            <person name="Birren B.W."/>
            <person name="Henn M.R."/>
            <person name="Taylor J.W."/>
            <person name="Rounsley S.D."/>
        </authorList>
    </citation>
    <scope>GENOME REANNOTATION</scope>
    <source>
        <strain evidence="17">RS</strain>
    </source>
</reference>
<dbReference type="Proteomes" id="UP000001261">
    <property type="component" value="Unassembled WGS sequence"/>
</dbReference>
<evidence type="ECO:0000256" key="8">
    <source>
        <dbReference type="ARBA" id="ARBA00023242"/>
    </source>
</evidence>
<feature type="region of interest" description="Disordered" evidence="12">
    <location>
        <begin position="757"/>
        <end position="801"/>
    </location>
</feature>
<dbReference type="KEGG" id="cim:CIMG_01219"/>
<evidence type="ECO:0000259" key="15">
    <source>
        <dbReference type="Pfam" id="PF18296"/>
    </source>
</evidence>
<dbReference type="InterPro" id="IPR041285">
    <property type="entry name" value="MID_MedPIWI"/>
</dbReference>
<feature type="region of interest" description="Disordered" evidence="12">
    <location>
        <begin position="488"/>
        <end position="519"/>
    </location>
</feature>
<accession>A0A0E1RYL7</accession>
<evidence type="ECO:0000256" key="1">
    <source>
        <dbReference type="ARBA" id="ARBA00004123"/>
    </source>
</evidence>
<feature type="domain" description="MID" evidence="15">
    <location>
        <begin position="998"/>
        <end position="1162"/>
    </location>
</feature>
<protein>
    <recommendedName>
        <fullName evidence="3 11">Mediator of RNA polymerase II transcription subunit 13</fullName>
    </recommendedName>
    <alternativeName>
        <fullName evidence="10 11">Mediator complex subunit 13</fullName>
    </alternativeName>
</protein>
<dbReference type="PANTHER" id="PTHR48249:SF3">
    <property type="entry name" value="MEDIATOR OF RNA POLYMERASE II TRANSCRIPTION SUBUNIT 13"/>
    <property type="match status" value="1"/>
</dbReference>
<keyword evidence="4 11" id="KW-0678">Repressor</keyword>
<comment type="similarity">
    <text evidence="2 11">Belongs to the Mediator complex subunit 13 family.</text>
</comment>
<evidence type="ECO:0000256" key="5">
    <source>
        <dbReference type="ARBA" id="ARBA00023015"/>
    </source>
</evidence>
<dbReference type="InterPro" id="IPR021643">
    <property type="entry name" value="Mediator_Med13_N"/>
</dbReference>
<feature type="domain" description="Mediator complex subunit Med13 C-terminal" evidence="13">
    <location>
        <begin position="1172"/>
        <end position="1484"/>
    </location>
</feature>
<evidence type="ECO:0000256" key="4">
    <source>
        <dbReference type="ARBA" id="ARBA00022491"/>
    </source>
</evidence>
<proteinExistence type="inferred from homology"/>
<feature type="compositionally biased region" description="Pro residues" evidence="12">
    <location>
        <begin position="1343"/>
        <end position="1360"/>
    </location>
</feature>